<dbReference type="PANTHER" id="PTHR35091:SF2">
    <property type="entry name" value="FLAGELLAR PROTEIN FLIL"/>
    <property type="match status" value="1"/>
</dbReference>
<keyword evidence="6 10" id="KW-0812">Transmembrane</keyword>
<keyword evidence="11" id="KW-0969">Cilium</keyword>
<name>A0ABU8HAE0_9BACI</name>
<evidence type="ECO:0000313" key="11">
    <source>
        <dbReference type="EMBL" id="MEI5906181.1"/>
    </source>
</evidence>
<comment type="subcellular location">
    <subcellularLocation>
        <location evidence="2">Cell membrane</location>
        <topology evidence="2">Single-pass membrane protein</topology>
    </subcellularLocation>
</comment>
<evidence type="ECO:0000256" key="5">
    <source>
        <dbReference type="ARBA" id="ARBA00022500"/>
    </source>
</evidence>
<comment type="function">
    <text evidence="1 10">Controls the rotational direction of flagella during chemotaxis.</text>
</comment>
<keyword evidence="5 10" id="KW-0145">Chemotaxis</keyword>
<dbReference type="NCBIfam" id="NF005826">
    <property type="entry name" value="PRK07718.1"/>
    <property type="match status" value="1"/>
</dbReference>
<evidence type="ECO:0000256" key="1">
    <source>
        <dbReference type="ARBA" id="ARBA00002254"/>
    </source>
</evidence>
<dbReference type="PANTHER" id="PTHR35091">
    <property type="entry name" value="FLAGELLAR PROTEIN FLIL"/>
    <property type="match status" value="1"/>
</dbReference>
<comment type="similarity">
    <text evidence="3 10">Belongs to the FliL family.</text>
</comment>
<keyword evidence="9 10" id="KW-0472">Membrane</keyword>
<evidence type="ECO:0000256" key="8">
    <source>
        <dbReference type="ARBA" id="ARBA00022989"/>
    </source>
</evidence>
<comment type="caution">
    <text evidence="11">The sequence shown here is derived from an EMBL/GenBank/DDBJ whole genome shotgun (WGS) entry which is preliminary data.</text>
</comment>
<evidence type="ECO:0000256" key="9">
    <source>
        <dbReference type="ARBA" id="ARBA00023136"/>
    </source>
</evidence>
<dbReference type="Proteomes" id="UP001312865">
    <property type="component" value="Unassembled WGS sequence"/>
</dbReference>
<keyword evidence="11" id="KW-0966">Cell projection</keyword>
<sequence length="143" mass="16234">MKPNNKLLSTMFLILVTITLVGVTVLILLLNSKGEAEEINPTIDEIRDSSVDISEITTNLYSDDFIRISFKIQTDSKKAKSEVEKRDFQIRNIIIEELSEVKAQNLRGKAGKQQFESLLTLKFNELIQEGKVEKVYITSSVIQ</sequence>
<organism evidence="11 12">
    <name type="scientific">Bacillus spongiae</name>
    <dbReference type="NCBI Taxonomy" id="2683610"/>
    <lineage>
        <taxon>Bacteria</taxon>
        <taxon>Bacillati</taxon>
        <taxon>Bacillota</taxon>
        <taxon>Bacilli</taxon>
        <taxon>Bacillales</taxon>
        <taxon>Bacillaceae</taxon>
        <taxon>Bacillus</taxon>
    </lineage>
</organism>
<gene>
    <name evidence="11" type="primary">fliL</name>
    <name evidence="11" type="ORF">WAK64_03730</name>
</gene>
<dbReference type="InterPro" id="IPR005503">
    <property type="entry name" value="FliL"/>
</dbReference>
<keyword evidence="11" id="KW-0282">Flagellum</keyword>
<evidence type="ECO:0000313" key="12">
    <source>
        <dbReference type="Proteomes" id="UP001312865"/>
    </source>
</evidence>
<proteinExistence type="inferred from homology"/>
<reference evidence="11 12" key="1">
    <citation type="journal article" date="2018" name="J. Microbiol.">
        <title>Bacillus spongiae sp. nov., isolated from sponge of Jeju Island.</title>
        <authorList>
            <person name="Lee G.E."/>
            <person name="Im W.T."/>
            <person name="Park J.S."/>
        </authorList>
    </citation>
    <scope>NUCLEOTIDE SEQUENCE [LARGE SCALE GENOMIC DNA]</scope>
    <source>
        <strain evidence="11 12">135PIL107-10</strain>
    </source>
</reference>
<dbReference type="RefSeq" id="WP_336585599.1">
    <property type="nucleotide sequence ID" value="NZ_JBBAXC010000002.1"/>
</dbReference>
<keyword evidence="8 10" id="KW-1133">Transmembrane helix</keyword>
<evidence type="ECO:0000256" key="3">
    <source>
        <dbReference type="ARBA" id="ARBA00008281"/>
    </source>
</evidence>
<keyword evidence="4 10" id="KW-1003">Cell membrane</keyword>
<keyword evidence="7 10" id="KW-0283">Flagellar rotation</keyword>
<protein>
    <recommendedName>
        <fullName evidence="10">Flagellar protein FliL</fullName>
    </recommendedName>
</protein>
<dbReference type="EMBL" id="JBBAXC010000002">
    <property type="protein sequence ID" value="MEI5906181.1"/>
    <property type="molecule type" value="Genomic_DNA"/>
</dbReference>
<dbReference type="Pfam" id="PF03748">
    <property type="entry name" value="FliL"/>
    <property type="match status" value="1"/>
</dbReference>
<evidence type="ECO:0000256" key="7">
    <source>
        <dbReference type="ARBA" id="ARBA00022779"/>
    </source>
</evidence>
<evidence type="ECO:0000256" key="6">
    <source>
        <dbReference type="ARBA" id="ARBA00022692"/>
    </source>
</evidence>
<accession>A0ABU8HAE0</accession>
<feature type="transmembrane region" description="Helical" evidence="10">
    <location>
        <begin position="7"/>
        <end position="30"/>
    </location>
</feature>
<evidence type="ECO:0000256" key="2">
    <source>
        <dbReference type="ARBA" id="ARBA00004162"/>
    </source>
</evidence>
<evidence type="ECO:0000256" key="10">
    <source>
        <dbReference type="RuleBase" id="RU364125"/>
    </source>
</evidence>
<evidence type="ECO:0000256" key="4">
    <source>
        <dbReference type="ARBA" id="ARBA00022475"/>
    </source>
</evidence>
<keyword evidence="12" id="KW-1185">Reference proteome</keyword>